<feature type="domain" description="Peptidase C51" evidence="1">
    <location>
        <begin position="26"/>
        <end position="152"/>
    </location>
</feature>
<organism evidence="2 3">
    <name type="scientific">Abiotrophia defectiva ATCC 49176</name>
    <dbReference type="NCBI Taxonomy" id="592010"/>
    <lineage>
        <taxon>Bacteria</taxon>
        <taxon>Bacillati</taxon>
        <taxon>Bacillota</taxon>
        <taxon>Bacilli</taxon>
        <taxon>Lactobacillales</taxon>
        <taxon>Aerococcaceae</taxon>
        <taxon>Abiotrophia</taxon>
    </lineage>
</organism>
<dbReference type="SMART" id="SM01095">
    <property type="entry name" value="Cpl-7"/>
    <property type="match status" value="1"/>
</dbReference>
<dbReference type="RefSeq" id="WP_023392424.1">
    <property type="nucleotide sequence ID" value="NZ_KI535341.1"/>
</dbReference>
<evidence type="ECO:0000313" key="2">
    <source>
        <dbReference type="EMBL" id="ESK64874.1"/>
    </source>
</evidence>
<evidence type="ECO:0000313" key="3">
    <source>
        <dbReference type="Proteomes" id="UP000019050"/>
    </source>
</evidence>
<dbReference type="HOGENOM" id="CLU_1275398_0_0_9"/>
<proteinExistence type="predicted"/>
<dbReference type="InterPro" id="IPR038765">
    <property type="entry name" value="Papain-like_cys_pep_sf"/>
</dbReference>
<dbReference type="AlphaFoldDB" id="W1Q4P9"/>
<dbReference type="InterPro" id="IPR007921">
    <property type="entry name" value="CHAP_dom"/>
</dbReference>
<dbReference type="Gene3D" id="3.90.1720.10">
    <property type="entry name" value="endopeptidase domain like (from Nostoc punctiforme)"/>
    <property type="match status" value="1"/>
</dbReference>
<keyword evidence="3" id="KW-1185">Reference proteome</keyword>
<sequence length="226" mass="24314">MKPQIQALLSKAQAYLGVQGGSPAHQALIDAYNAVDPLPVGYAVTYADDWCDVFVTVMGDQAGIAHLIGRECGVPRHLAWCQEQGIWLGHVWPQAGDLIFFDFGGGPASHIGIVESVDGDSETINTIEGNWLKQVVRRHYASDDWRILGYARPRYDARAGSLATGSEAGGANHPNGCVDAASNLDDIALSVIRGDWGNGQERVERLTDAGYDAQVVQELVNEKLAS</sequence>
<dbReference type="InterPro" id="IPR013168">
    <property type="entry name" value="Cpl_7_lyso_C"/>
</dbReference>
<dbReference type="EMBL" id="ACIN03000016">
    <property type="protein sequence ID" value="ESK64874.1"/>
    <property type="molecule type" value="Genomic_DNA"/>
</dbReference>
<dbReference type="eggNOG" id="COG3757">
    <property type="taxonomic scope" value="Bacteria"/>
</dbReference>
<protein>
    <submittedName>
        <fullName evidence="2">Cpl-7 lysozyme protein</fullName>
    </submittedName>
</protein>
<dbReference type="eggNOG" id="COG1388">
    <property type="taxonomic scope" value="Bacteria"/>
</dbReference>
<gene>
    <name evidence="2" type="ORF">GCWU000182_001807</name>
</gene>
<evidence type="ECO:0000259" key="1">
    <source>
        <dbReference type="PROSITE" id="PS50911"/>
    </source>
</evidence>
<name>W1Q4P9_ABIDE</name>
<dbReference type="STRING" id="592010.GCWU000182_001807"/>
<dbReference type="GeneID" id="84818103"/>
<dbReference type="Pfam" id="PF08230">
    <property type="entry name" value="CW_7"/>
    <property type="match status" value="1"/>
</dbReference>
<dbReference type="Pfam" id="PF05257">
    <property type="entry name" value="CHAP"/>
    <property type="match status" value="1"/>
</dbReference>
<accession>W1Q4P9</accession>
<reference evidence="2" key="1">
    <citation type="submission" date="2013-06" db="EMBL/GenBank/DDBJ databases">
        <authorList>
            <person name="Weinstock G."/>
            <person name="Sodergren E."/>
            <person name="Clifton S."/>
            <person name="Fulton L."/>
            <person name="Fulton B."/>
            <person name="Courtney L."/>
            <person name="Fronick C."/>
            <person name="Harrison M."/>
            <person name="Strong C."/>
            <person name="Farmer C."/>
            <person name="Delahaunty K."/>
            <person name="Markovic C."/>
            <person name="Hall O."/>
            <person name="Minx P."/>
            <person name="Tomlinson C."/>
            <person name="Mitreva M."/>
            <person name="Nelson J."/>
            <person name="Hou S."/>
            <person name="Wollam A."/>
            <person name="Pepin K.H."/>
            <person name="Johnson M."/>
            <person name="Bhonagiri V."/>
            <person name="Nash W.E."/>
            <person name="Warren W."/>
            <person name="Chinwalla A."/>
            <person name="Mardis E.R."/>
            <person name="Wilson R.K."/>
        </authorList>
    </citation>
    <scope>NUCLEOTIDE SEQUENCE [LARGE SCALE GENOMIC DNA]</scope>
    <source>
        <strain evidence="2">ATCC 49176</strain>
    </source>
</reference>
<dbReference type="SUPFAM" id="SSF54001">
    <property type="entry name" value="Cysteine proteinases"/>
    <property type="match status" value="1"/>
</dbReference>
<dbReference type="PROSITE" id="PS50911">
    <property type="entry name" value="CHAP"/>
    <property type="match status" value="1"/>
</dbReference>
<dbReference type="Proteomes" id="UP000019050">
    <property type="component" value="Unassembled WGS sequence"/>
</dbReference>
<comment type="caution">
    <text evidence="2">The sequence shown here is derived from an EMBL/GenBank/DDBJ whole genome shotgun (WGS) entry which is preliminary data.</text>
</comment>